<evidence type="ECO:0000256" key="1">
    <source>
        <dbReference type="ARBA" id="ARBA00004651"/>
    </source>
</evidence>
<feature type="transmembrane region" description="Helical" evidence="12">
    <location>
        <begin position="102"/>
        <end position="120"/>
    </location>
</feature>
<dbReference type="Gene3D" id="1.20.1280.290">
    <property type="match status" value="2"/>
</dbReference>
<reference evidence="14" key="1">
    <citation type="submission" date="2023-01" db="EMBL/GenBank/DDBJ databases">
        <title>Key to firefly adult light organ development and bioluminescence: homeobox transcription factors regulate luciferase expression and transportation to peroxisome.</title>
        <authorList>
            <person name="Fu X."/>
        </authorList>
    </citation>
    <scope>NUCLEOTIDE SEQUENCE [LARGE SCALE GENOMIC DNA]</scope>
</reference>
<feature type="transmembrane region" description="Helical" evidence="12">
    <location>
        <begin position="189"/>
        <end position="209"/>
    </location>
</feature>
<dbReference type="GO" id="GO:0000139">
    <property type="term" value="C:Golgi membrane"/>
    <property type="evidence" value="ECO:0007669"/>
    <property type="project" value="UniProtKB-SubCell"/>
</dbReference>
<dbReference type="Proteomes" id="UP001353858">
    <property type="component" value="Unassembled WGS sequence"/>
</dbReference>
<keyword evidence="11 12" id="KW-0472">Membrane</keyword>
<dbReference type="GO" id="GO:0005886">
    <property type="term" value="C:plasma membrane"/>
    <property type="evidence" value="ECO:0007669"/>
    <property type="project" value="UniProtKB-SubCell"/>
</dbReference>
<proteinExistence type="inferred from homology"/>
<name>A0AAN7P4F0_9COLE</name>
<feature type="transmembrane region" description="Helical" evidence="12">
    <location>
        <begin position="15"/>
        <end position="34"/>
    </location>
</feature>
<feature type="transmembrane region" description="Helical" evidence="12">
    <location>
        <begin position="71"/>
        <end position="90"/>
    </location>
</feature>
<keyword evidence="7 12" id="KW-0812">Transmembrane</keyword>
<comment type="caution">
    <text evidence="13">The sequence shown here is derived from an EMBL/GenBank/DDBJ whole genome shotgun (WGS) entry which is preliminary data.</text>
</comment>
<feature type="transmembrane region" description="Helical" evidence="12">
    <location>
        <begin position="163"/>
        <end position="183"/>
    </location>
</feature>
<evidence type="ECO:0000256" key="11">
    <source>
        <dbReference type="ARBA" id="ARBA00023136"/>
    </source>
</evidence>
<keyword evidence="14" id="KW-1185">Reference proteome</keyword>
<keyword evidence="8" id="KW-0677">Repeat</keyword>
<keyword evidence="6 12" id="KW-0762">Sugar transport</keyword>
<feature type="transmembrane region" description="Helical" evidence="12">
    <location>
        <begin position="46"/>
        <end position="65"/>
    </location>
</feature>
<comment type="function">
    <text evidence="12">Mediates sugar transport across membranes.</text>
</comment>
<dbReference type="PANTHER" id="PTHR10791:SF5">
    <property type="entry name" value="SUGAR TRANSPORTER SWEET"/>
    <property type="match status" value="1"/>
</dbReference>
<sequence length="220" mass="24637">MENLSAILEPYQQTLGWLASTAAVVQYFSGAVLCKDIYYNQSTYGISPTPFVGGLITAIIMLKYALLLHNYTLLTVYTVSTTLHALYTMVYNYYSCDKVNDVYKPLSYGCAVITALYSYASWEDPKVVQARFGFIVTFLILALISSPLLELHEIIATKDASRIPVPVTLIGSIGSIFWILYGISLRDTYMVVQNVVALFLWSIQMGLCVKYPKEEIQSLN</sequence>
<feature type="transmembrane region" description="Helical" evidence="12">
    <location>
        <begin position="132"/>
        <end position="151"/>
    </location>
</feature>
<evidence type="ECO:0000256" key="6">
    <source>
        <dbReference type="ARBA" id="ARBA00022597"/>
    </source>
</evidence>
<evidence type="ECO:0000256" key="9">
    <source>
        <dbReference type="ARBA" id="ARBA00022989"/>
    </source>
</evidence>
<evidence type="ECO:0000256" key="10">
    <source>
        <dbReference type="ARBA" id="ARBA00023034"/>
    </source>
</evidence>
<gene>
    <name evidence="13" type="ORF">RN001_012794</name>
</gene>
<evidence type="ECO:0000256" key="5">
    <source>
        <dbReference type="ARBA" id="ARBA00022475"/>
    </source>
</evidence>
<protein>
    <recommendedName>
        <fullName evidence="12">Sugar transporter SWEET</fullName>
    </recommendedName>
</protein>
<dbReference type="EMBL" id="JARPUR010000005">
    <property type="protein sequence ID" value="KAK4876372.1"/>
    <property type="molecule type" value="Genomic_DNA"/>
</dbReference>
<evidence type="ECO:0000256" key="12">
    <source>
        <dbReference type="RuleBase" id="RU910715"/>
    </source>
</evidence>
<evidence type="ECO:0000256" key="2">
    <source>
        <dbReference type="ARBA" id="ARBA00004653"/>
    </source>
</evidence>
<dbReference type="AlphaFoldDB" id="A0AAN7P4F0"/>
<evidence type="ECO:0000256" key="3">
    <source>
        <dbReference type="ARBA" id="ARBA00007809"/>
    </source>
</evidence>
<dbReference type="InterPro" id="IPR004316">
    <property type="entry name" value="SWEET_rpt"/>
</dbReference>
<evidence type="ECO:0000313" key="13">
    <source>
        <dbReference type="EMBL" id="KAK4876372.1"/>
    </source>
</evidence>
<keyword evidence="4 12" id="KW-0813">Transport</keyword>
<dbReference type="FunFam" id="1.20.1280.290:FF:000004">
    <property type="entry name" value="Sugar transporter SWEET"/>
    <property type="match status" value="1"/>
</dbReference>
<organism evidence="13 14">
    <name type="scientific">Aquatica leii</name>
    <dbReference type="NCBI Taxonomy" id="1421715"/>
    <lineage>
        <taxon>Eukaryota</taxon>
        <taxon>Metazoa</taxon>
        <taxon>Ecdysozoa</taxon>
        <taxon>Arthropoda</taxon>
        <taxon>Hexapoda</taxon>
        <taxon>Insecta</taxon>
        <taxon>Pterygota</taxon>
        <taxon>Neoptera</taxon>
        <taxon>Endopterygota</taxon>
        <taxon>Coleoptera</taxon>
        <taxon>Polyphaga</taxon>
        <taxon>Elateriformia</taxon>
        <taxon>Elateroidea</taxon>
        <taxon>Lampyridae</taxon>
        <taxon>Luciolinae</taxon>
        <taxon>Aquatica</taxon>
    </lineage>
</organism>
<keyword evidence="10" id="KW-0333">Golgi apparatus</keyword>
<evidence type="ECO:0000256" key="8">
    <source>
        <dbReference type="ARBA" id="ARBA00022737"/>
    </source>
</evidence>
<keyword evidence="5" id="KW-1003">Cell membrane</keyword>
<evidence type="ECO:0000313" key="14">
    <source>
        <dbReference type="Proteomes" id="UP001353858"/>
    </source>
</evidence>
<dbReference type="Pfam" id="PF03083">
    <property type="entry name" value="MtN3_slv"/>
    <property type="match status" value="2"/>
</dbReference>
<dbReference type="PANTHER" id="PTHR10791">
    <property type="entry name" value="RAG1-ACTIVATING PROTEIN 1"/>
    <property type="match status" value="1"/>
</dbReference>
<comment type="similarity">
    <text evidence="3 12">Belongs to the SWEET sugar transporter family.</text>
</comment>
<comment type="subcellular location">
    <subcellularLocation>
        <location evidence="1 12">Cell membrane</location>
        <topology evidence="1 12">Multi-pass membrane protein</topology>
    </subcellularLocation>
    <subcellularLocation>
        <location evidence="2">Golgi apparatus membrane</location>
        <topology evidence="2">Multi-pass membrane protein</topology>
    </subcellularLocation>
</comment>
<accession>A0AAN7P4F0</accession>
<dbReference type="InterPro" id="IPR047664">
    <property type="entry name" value="SWEET"/>
</dbReference>
<evidence type="ECO:0000256" key="4">
    <source>
        <dbReference type="ARBA" id="ARBA00022448"/>
    </source>
</evidence>
<dbReference type="GO" id="GO:0051119">
    <property type="term" value="F:sugar transmembrane transporter activity"/>
    <property type="evidence" value="ECO:0007669"/>
    <property type="project" value="InterPro"/>
</dbReference>
<evidence type="ECO:0000256" key="7">
    <source>
        <dbReference type="ARBA" id="ARBA00022692"/>
    </source>
</evidence>
<keyword evidence="9 12" id="KW-1133">Transmembrane helix</keyword>